<keyword evidence="3" id="KW-1185">Reference proteome</keyword>
<evidence type="ECO:0000313" key="3">
    <source>
        <dbReference type="Proteomes" id="UP001442494"/>
    </source>
</evidence>
<dbReference type="EMBL" id="JAMPKK010000128">
    <property type="protein sequence ID" value="MEP0868168.1"/>
    <property type="molecule type" value="Genomic_DNA"/>
</dbReference>
<protein>
    <submittedName>
        <fullName evidence="1">Uncharacterized protein</fullName>
    </submittedName>
</protein>
<dbReference type="EMBL" id="JAMPKK010000008">
    <property type="protein sequence ID" value="MEP0863889.1"/>
    <property type="molecule type" value="Genomic_DNA"/>
</dbReference>
<reference evidence="1 3" key="1">
    <citation type="submission" date="2022-04" db="EMBL/GenBank/DDBJ databases">
        <title>Positive selection, recombination, and allopatry shape intraspecific diversity of widespread and dominant cyanobacteria.</title>
        <authorList>
            <person name="Wei J."/>
            <person name="Shu W."/>
            <person name="Hu C."/>
        </authorList>
    </citation>
    <scope>NUCLEOTIDE SEQUENCE [LARGE SCALE GENOMIC DNA]</scope>
    <source>
        <strain evidence="1 3">GB2-A5</strain>
    </source>
</reference>
<proteinExistence type="predicted"/>
<evidence type="ECO:0000313" key="2">
    <source>
        <dbReference type="EMBL" id="MEP0868168.1"/>
    </source>
</evidence>
<gene>
    <name evidence="1" type="ORF">NDI37_05340</name>
    <name evidence="2" type="ORF">NDI37_27420</name>
</gene>
<feature type="non-terminal residue" evidence="1">
    <location>
        <position position="1"/>
    </location>
</feature>
<organism evidence="1 3">
    <name type="scientific">Funiculus sociatus GB2-A5</name>
    <dbReference type="NCBI Taxonomy" id="2933946"/>
    <lineage>
        <taxon>Bacteria</taxon>
        <taxon>Bacillati</taxon>
        <taxon>Cyanobacteriota</taxon>
        <taxon>Cyanophyceae</taxon>
        <taxon>Coleofasciculales</taxon>
        <taxon>Coleofasciculaceae</taxon>
        <taxon>Funiculus</taxon>
    </lineage>
</organism>
<name>A0ABV0JLI2_9CYAN</name>
<accession>A0ABV0JLI2</accession>
<dbReference type="Proteomes" id="UP001442494">
    <property type="component" value="Unassembled WGS sequence"/>
</dbReference>
<sequence length="60" mass="7143">VKRFKIPVMRLMKCNLDGHNFAQAQLTMAVAMFECIPHQLFMPQRFKKKAEIIDRAKKFF</sequence>
<evidence type="ECO:0000313" key="1">
    <source>
        <dbReference type="EMBL" id="MEP0863889.1"/>
    </source>
</evidence>
<comment type="caution">
    <text evidence="1">The sequence shown here is derived from an EMBL/GenBank/DDBJ whole genome shotgun (WGS) entry which is preliminary data.</text>
</comment>